<dbReference type="HAMAP" id="MF_00063">
    <property type="entry name" value="CysH"/>
    <property type="match status" value="1"/>
</dbReference>
<comment type="similarity">
    <text evidence="1 3">Belongs to the PAPS reductase family. CysH subfamily.</text>
</comment>
<dbReference type="AlphaFoldDB" id="A0A0C1YIF8"/>
<dbReference type="CDD" id="cd23945">
    <property type="entry name" value="PAPS_reductase"/>
    <property type="match status" value="1"/>
</dbReference>
<dbReference type="Pfam" id="PF01507">
    <property type="entry name" value="PAPS_reduct"/>
    <property type="match status" value="1"/>
</dbReference>
<reference evidence="5" key="2">
    <citation type="journal article" date="2015" name="Genome Announc.">
        <title>Draft Genome Sequence of Filamentous Marine Cyanobacterium Lyngbya confervoides Strain BDU141951.</title>
        <authorList>
            <person name="Chandrababunaidu M.M."/>
            <person name="Sen D."/>
            <person name="Tripathy S."/>
        </authorList>
    </citation>
    <scope>NUCLEOTIDE SEQUENCE</scope>
    <source>
        <strain evidence="5">BDU141951</strain>
    </source>
</reference>
<dbReference type="InterPro" id="IPR014729">
    <property type="entry name" value="Rossmann-like_a/b/a_fold"/>
</dbReference>
<evidence type="ECO:0000256" key="1">
    <source>
        <dbReference type="ARBA" id="ARBA00009732"/>
    </source>
</evidence>
<sequence>MVQCMTSASAIAHSLDLDALNRRFETATPQDILRWAIRTFPTGLAQTNSFSIPVTVHMLYAELCPPRRVPVIFLDTLHHFEETLATAERARQRYDLDLHVYQAAGATTRQEFANRYGDELWQRDIDQFHYLTKVEPLQRALQAVEVRAWVTGRRRDQSATRQAMPILEADSDGRLKINPLANWTRKDLWGYVFQHNVIYNPLHDRGYASIGDEPLTTPVQPGEDERAGRWRGSAKTECGIHL</sequence>
<comment type="caution">
    <text evidence="5">The sequence shown here is derived from an EMBL/GenBank/DDBJ whole genome shotgun (WGS) entry which is preliminary data.</text>
</comment>
<comment type="subcellular location">
    <subcellularLocation>
        <location evidence="3">Cytoplasm</location>
    </subcellularLocation>
</comment>
<comment type="caution">
    <text evidence="3">Lacks conserved residue(s) required for the propagation of feature annotation.</text>
</comment>
<feature type="active site" description="Nucleophile; cysteine thiosulfonate intermediate" evidence="3">
    <location>
        <position position="238"/>
    </location>
</feature>
<evidence type="ECO:0000313" key="5">
    <source>
        <dbReference type="EMBL" id="NEV68905.1"/>
    </source>
</evidence>
<comment type="catalytic activity">
    <reaction evidence="3">
        <text>[thioredoxin]-disulfide + sulfite + adenosine 3',5'-bisphosphate + 2 H(+) = [thioredoxin]-dithiol + 3'-phosphoadenylyl sulfate</text>
        <dbReference type="Rhea" id="RHEA:11724"/>
        <dbReference type="Rhea" id="RHEA-COMP:10698"/>
        <dbReference type="Rhea" id="RHEA-COMP:10700"/>
        <dbReference type="ChEBI" id="CHEBI:15378"/>
        <dbReference type="ChEBI" id="CHEBI:17359"/>
        <dbReference type="ChEBI" id="CHEBI:29950"/>
        <dbReference type="ChEBI" id="CHEBI:50058"/>
        <dbReference type="ChEBI" id="CHEBI:58339"/>
        <dbReference type="ChEBI" id="CHEBI:58343"/>
        <dbReference type="EC" id="1.8.4.8"/>
    </reaction>
</comment>
<dbReference type="PIRSF" id="PIRSF000857">
    <property type="entry name" value="PAPS_reductase"/>
    <property type="match status" value="1"/>
</dbReference>
<dbReference type="PANTHER" id="PTHR46509:SF1">
    <property type="entry name" value="PHOSPHOADENOSINE PHOSPHOSULFATE REDUCTASE"/>
    <property type="match status" value="1"/>
</dbReference>
<comment type="function">
    <text evidence="3">Catalyzes the formation of sulfite from phosphoadenosine 5'-phosphosulfate (PAPS) using thioredoxin as an electron donor.</text>
</comment>
<keyword evidence="3" id="KW-0963">Cytoplasm</keyword>
<keyword evidence="2 3" id="KW-0560">Oxidoreductase</keyword>
<gene>
    <name evidence="3 5" type="primary">cysH</name>
    <name evidence="5" type="ORF">QQ91_017545</name>
</gene>
<evidence type="ECO:0000256" key="3">
    <source>
        <dbReference type="HAMAP-Rule" id="MF_00063"/>
    </source>
</evidence>
<dbReference type="NCBIfam" id="TIGR02057">
    <property type="entry name" value="PAPS_reductase"/>
    <property type="match status" value="1"/>
</dbReference>
<dbReference type="GO" id="GO:0004604">
    <property type="term" value="F:phosphoadenylyl-sulfate reductase (thioredoxin) activity"/>
    <property type="evidence" value="ECO:0007669"/>
    <property type="project" value="UniProtKB-UniRule"/>
</dbReference>
<reference evidence="5" key="3">
    <citation type="submission" date="2020-02" db="EMBL/GenBank/DDBJ databases">
        <authorList>
            <person name="Sarangi A.N."/>
            <person name="Ghosh S."/>
            <person name="Mukherjee M."/>
            <person name="Tripathy S."/>
        </authorList>
    </citation>
    <scope>NUCLEOTIDE SEQUENCE</scope>
    <source>
        <strain evidence="5">BDU141951</strain>
    </source>
</reference>
<dbReference type="NCBIfam" id="NF002537">
    <property type="entry name" value="PRK02090.1"/>
    <property type="match status" value="1"/>
</dbReference>
<dbReference type="GO" id="GO:0019379">
    <property type="term" value="P:sulfate assimilation, phosphoadenylyl sulfate reduction by phosphoadenylyl-sulfate reductase (thioredoxin)"/>
    <property type="evidence" value="ECO:0007669"/>
    <property type="project" value="UniProtKB-UniRule"/>
</dbReference>
<dbReference type="InterPro" id="IPR004511">
    <property type="entry name" value="PAPS/APS_Rdtase"/>
</dbReference>
<dbReference type="EC" id="1.8.4.8" evidence="3"/>
<dbReference type="EMBL" id="JTHE02000003">
    <property type="protein sequence ID" value="NEV68905.1"/>
    <property type="molecule type" value="Genomic_DNA"/>
</dbReference>
<dbReference type="InterPro" id="IPR011800">
    <property type="entry name" value="PAPS_reductase_CysH"/>
</dbReference>
<name>A0A0C1YIF8_9CYAN</name>
<dbReference type="GO" id="GO:0005737">
    <property type="term" value="C:cytoplasm"/>
    <property type="evidence" value="ECO:0007669"/>
    <property type="project" value="UniProtKB-SubCell"/>
</dbReference>
<dbReference type="Gene3D" id="3.40.50.620">
    <property type="entry name" value="HUPs"/>
    <property type="match status" value="1"/>
</dbReference>
<dbReference type="UniPathway" id="UPA00140">
    <property type="reaction ID" value="UER00206"/>
</dbReference>
<accession>A0A0C1YIF8</accession>
<dbReference type="SUPFAM" id="SSF52402">
    <property type="entry name" value="Adenine nucleotide alpha hydrolases-like"/>
    <property type="match status" value="1"/>
</dbReference>
<reference evidence="5" key="1">
    <citation type="submission" date="2014-11" db="EMBL/GenBank/DDBJ databases">
        <authorList>
            <person name="Malar M.C."/>
            <person name="Sen D."/>
            <person name="Tripathy S."/>
        </authorList>
    </citation>
    <scope>NUCLEOTIDE SEQUENCE</scope>
    <source>
        <strain evidence="5">BDU141951</strain>
    </source>
</reference>
<comment type="pathway">
    <text evidence="3">Sulfur metabolism; hydrogen sulfide biosynthesis; sulfite from sulfate: step 3/3.</text>
</comment>
<protein>
    <recommendedName>
        <fullName evidence="3">Phosphoadenosine 5'-phosphosulfate reductase</fullName>
        <shortName evidence="3">PAPS reductase</shortName>
        <ecNumber evidence="3">1.8.4.8</ecNumber>
    </recommendedName>
    <alternativeName>
        <fullName evidence="3">3'-phosphoadenylylsulfate reductase</fullName>
    </alternativeName>
    <alternativeName>
        <fullName evidence="3">PAPS reductase, thioredoxin dependent</fullName>
    </alternativeName>
    <alternativeName>
        <fullName evidence="3">PAPS sulfotransferase</fullName>
    </alternativeName>
    <alternativeName>
        <fullName evidence="3">PAdoPS reductase</fullName>
    </alternativeName>
</protein>
<dbReference type="GO" id="GO:0070814">
    <property type="term" value="P:hydrogen sulfide biosynthetic process"/>
    <property type="evidence" value="ECO:0007669"/>
    <property type="project" value="UniProtKB-UniRule"/>
</dbReference>
<dbReference type="PANTHER" id="PTHR46509">
    <property type="entry name" value="PHOSPHOADENOSINE PHOSPHOSULFATE REDUCTASE"/>
    <property type="match status" value="1"/>
</dbReference>
<evidence type="ECO:0000256" key="2">
    <source>
        <dbReference type="ARBA" id="ARBA00023002"/>
    </source>
</evidence>
<dbReference type="InterPro" id="IPR002500">
    <property type="entry name" value="PAPS_reduct_dom"/>
</dbReference>
<organism evidence="5">
    <name type="scientific">Lyngbya confervoides BDU141951</name>
    <dbReference type="NCBI Taxonomy" id="1574623"/>
    <lineage>
        <taxon>Bacteria</taxon>
        <taxon>Bacillati</taxon>
        <taxon>Cyanobacteriota</taxon>
        <taxon>Cyanophyceae</taxon>
        <taxon>Oscillatoriophycideae</taxon>
        <taxon>Oscillatoriales</taxon>
        <taxon>Microcoleaceae</taxon>
        <taxon>Lyngbya</taxon>
    </lineage>
</organism>
<evidence type="ECO:0000259" key="4">
    <source>
        <dbReference type="Pfam" id="PF01507"/>
    </source>
</evidence>
<dbReference type="NCBIfam" id="TIGR00434">
    <property type="entry name" value="cysH"/>
    <property type="match status" value="1"/>
</dbReference>
<proteinExistence type="inferred from homology"/>
<feature type="domain" description="Phosphoadenosine phosphosulphate reductase" evidence="4">
    <location>
        <begin position="54"/>
        <end position="218"/>
    </location>
</feature>